<dbReference type="EMBL" id="NSDJ01000001">
    <property type="protein sequence ID" value="RKF69095.1"/>
    <property type="molecule type" value="Genomic_DNA"/>
</dbReference>
<dbReference type="Pfam" id="PF26636">
    <property type="entry name" value="DUF8209"/>
    <property type="match status" value="1"/>
</dbReference>
<name>A0ABX9PVV0_9GAMM</name>
<dbReference type="InterPro" id="IPR058064">
    <property type="entry name" value="STM2901-like"/>
</dbReference>
<reference evidence="1 2" key="1">
    <citation type="submission" date="2017-08" db="EMBL/GenBank/DDBJ databases">
        <title>Comparative genomics of bacteria isolated from necrotic lesions of AOD affected trees.</title>
        <authorList>
            <person name="Doonan J."/>
            <person name="Denman S."/>
            <person name="Mcdonald J.E."/>
        </authorList>
    </citation>
    <scope>NUCLEOTIDE SEQUENCE [LARGE SCALE GENOMIC DNA]</scope>
    <source>
        <strain evidence="1 2">CIP 105588</strain>
    </source>
</reference>
<protein>
    <recommendedName>
        <fullName evidence="3">Phage membrane protein</fullName>
    </recommendedName>
</protein>
<organism evidence="1 2">
    <name type="scientific">Rahnella variigena</name>
    <dbReference type="NCBI Taxonomy" id="574964"/>
    <lineage>
        <taxon>Bacteria</taxon>
        <taxon>Pseudomonadati</taxon>
        <taxon>Pseudomonadota</taxon>
        <taxon>Gammaproteobacteria</taxon>
        <taxon>Enterobacterales</taxon>
        <taxon>Yersiniaceae</taxon>
        <taxon>Rahnella</taxon>
    </lineage>
</organism>
<dbReference type="Proteomes" id="UP000284853">
    <property type="component" value="Unassembled WGS sequence"/>
</dbReference>
<sequence>MDTIEELNGTYFYDGTSNLTACELFFWIMVDETLDHFGVNDVVGVSLLYSGKNNIDVPGKPSDATPGTSRASKTIRKYLRGKMMSIKLPTIIGYFPPKMKIVMVKKLSTFIGRTIPVLGAFLIAYDVSSIACKSVNKYNIIAHPQDRIF</sequence>
<gene>
    <name evidence="1" type="ORF">CKQ54_12290</name>
</gene>
<dbReference type="NCBIfam" id="NF045926">
    <property type="entry name" value="STM2901_fam"/>
    <property type="match status" value="1"/>
</dbReference>
<dbReference type="RefSeq" id="WP_120161860.1">
    <property type="nucleotide sequence ID" value="NZ_NSDJ01000001.1"/>
</dbReference>
<keyword evidence="2" id="KW-1185">Reference proteome</keyword>
<dbReference type="GeneID" id="302709587"/>
<comment type="caution">
    <text evidence="1">The sequence shown here is derived from an EMBL/GenBank/DDBJ whole genome shotgun (WGS) entry which is preliminary data.</text>
</comment>
<evidence type="ECO:0000313" key="1">
    <source>
        <dbReference type="EMBL" id="RKF69095.1"/>
    </source>
</evidence>
<proteinExistence type="predicted"/>
<evidence type="ECO:0000313" key="2">
    <source>
        <dbReference type="Proteomes" id="UP000284853"/>
    </source>
</evidence>
<dbReference type="InterPro" id="IPR058522">
    <property type="entry name" value="DUF8209"/>
</dbReference>
<evidence type="ECO:0008006" key="3">
    <source>
        <dbReference type="Google" id="ProtNLM"/>
    </source>
</evidence>
<accession>A0ABX9PVV0</accession>